<dbReference type="AlphaFoldDB" id="X1RDF7"/>
<name>X1RDF7_9ZZZZ</name>
<gene>
    <name evidence="1" type="ORF">S12H4_20869</name>
</gene>
<protein>
    <submittedName>
        <fullName evidence="1">Uncharacterized protein</fullName>
    </submittedName>
</protein>
<dbReference type="EMBL" id="BARW01010642">
    <property type="protein sequence ID" value="GAI78782.1"/>
    <property type="molecule type" value="Genomic_DNA"/>
</dbReference>
<reference evidence="1" key="1">
    <citation type="journal article" date="2014" name="Front. Microbiol.">
        <title>High frequency of phylogenetically diverse reductive dehalogenase-homologous genes in deep subseafloor sedimentary metagenomes.</title>
        <authorList>
            <person name="Kawai M."/>
            <person name="Futagami T."/>
            <person name="Toyoda A."/>
            <person name="Takaki Y."/>
            <person name="Nishi S."/>
            <person name="Hori S."/>
            <person name="Arai W."/>
            <person name="Tsubouchi T."/>
            <person name="Morono Y."/>
            <person name="Uchiyama I."/>
            <person name="Ito T."/>
            <person name="Fujiyama A."/>
            <person name="Inagaki F."/>
            <person name="Takami H."/>
        </authorList>
    </citation>
    <scope>NUCLEOTIDE SEQUENCE</scope>
    <source>
        <strain evidence="1">Expedition CK06-06</strain>
    </source>
</reference>
<comment type="caution">
    <text evidence="1">The sequence shown here is derived from an EMBL/GenBank/DDBJ whole genome shotgun (WGS) entry which is preliminary data.</text>
</comment>
<evidence type="ECO:0000313" key="1">
    <source>
        <dbReference type="EMBL" id="GAI78782.1"/>
    </source>
</evidence>
<proteinExistence type="predicted"/>
<feature type="non-terminal residue" evidence="1">
    <location>
        <position position="115"/>
    </location>
</feature>
<accession>X1RDF7</accession>
<organism evidence="1">
    <name type="scientific">marine sediment metagenome</name>
    <dbReference type="NCBI Taxonomy" id="412755"/>
    <lineage>
        <taxon>unclassified sequences</taxon>
        <taxon>metagenomes</taxon>
        <taxon>ecological metagenomes</taxon>
    </lineage>
</organism>
<sequence length="115" mass="13888">MAKQQIRFFILLFLCVSYCMAHENEPKEYSEWKERHHAQEGKPREFTPRQLVCADRYDLLAKYIYARLHELGADTTWGREIYDAHIHVWNNYFEAFPRKHGIQSFYDSFHETIAS</sequence>